<keyword evidence="1" id="KW-1133">Transmembrane helix</keyword>
<dbReference type="EMBL" id="AEGP01000022">
    <property type="protein sequence ID" value="EGG42790.1"/>
    <property type="molecule type" value="Genomic_DNA"/>
</dbReference>
<keyword evidence="1" id="KW-0812">Transmembrane</keyword>
<dbReference type="PATRIC" id="fig|886738.10.peg.399"/>
<name>F3KIP6_9ARCH</name>
<accession>F3KIP6</accession>
<protein>
    <submittedName>
        <fullName evidence="2">Uncharacterized protein</fullName>
    </submittedName>
</protein>
<organism evidence="2">
    <name type="scientific">Candidatus Nitrosarchaeum limnium SFB1</name>
    <dbReference type="NCBI Taxonomy" id="886738"/>
    <lineage>
        <taxon>Archaea</taxon>
        <taxon>Nitrososphaerota</taxon>
        <taxon>Nitrososphaeria</taxon>
        <taxon>Nitrosopumilales</taxon>
        <taxon>Nitrosopumilaceae</taxon>
        <taxon>Nitrosarchaeum</taxon>
    </lineage>
</organism>
<evidence type="ECO:0000313" key="2">
    <source>
        <dbReference type="EMBL" id="EGG42790.1"/>
    </source>
</evidence>
<feature type="transmembrane region" description="Helical" evidence="1">
    <location>
        <begin position="271"/>
        <end position="288"/>
    </location>
</feature>
<dbReference type="HOGENOM" id="CLU_951890_0_0_2"/>
<sequence length="292" mass="33055">MLVISILIIIGSGIQLVYSLTGGYIQEITKPYPLWKQYQVGFTTVDLPGQYVTHYEYLHGLANVRGDLKLTSTIFSVNNVINVDIILRPEFKESLAEKAQFTVDNPPFKSSTIEVSDGYTFQKLMDTFPQSFFIVFIGAENIENIEKNNDRFAIINVTRNYDQVYFEGSGSIKYELDGDRDILFLDPNQLSEYITLRKEFTSDPILFKFNSIPKPPDFPEISSNSTVYAFKHRDSYANLLDGKTVQTINMKSEDALSELDQMKITSATPDIVFISIGFAVLGIVLNKISNKN</sequence>
<dbReference type="AlphaFoldDB" id="F3KIP6"/>
<keyword evidence="1" id="KW-0472">Membrane</keyword>
<proteinExistence type="predicted"/>
<dbReference type="Proteomes" id="UP000004348">
    <property type="component" value="Chromosome"/>
</dbReference>
<comment type="caution">
    <text evidence="2">The sequence shown here is derived from an EMBL/GenBank/DDBJ whole genome shotgun (WGS) entry which is preliminary data.</text>
</comment>
<gene>
    <name evidence="2" type="ORF">Nlim_0345</name>
</gene>
<reference evidence="2" key="1">
    <citation type="journal article" date="2011" name="PLoS ONE">
        <title>Genome of a low-salinity ammonia-oxidizing archaeon determined by single-cell and metagenomic analysis.</title>
        <authorList>
            <person name="Blainey P.C."/>
            <person name="Mosier A.C."/>
            <person name="Potanina A."/>
            <person name="Francis C.A."/>
            <person name="Quake S.R."/>
        </authorList>
    </citation>
    <scope>NUCLEOTIDE SEQUENCE [LARGE SCALE GENOMIC DNA]</scope>
    <source>
        <strain evidence="2">SFB1</strain>
    </source>
</reference>
<evidence type="ECO:0000256" key="1">
    <source>
        <dbReference type="SAM" id="Phobius"/>
    </source>
</evidence>